<comment type="catalytic activity">
    <reaction evidence="1">
        <text>[E2 ubiquitin-conjugating enzyme]-S-ubiquitinyl-L-cysteine + [acceptor protein]-L-lysine = [E2 ubiquitin-conjugating enzyme]-L-cysteine + [acceptor protein]-N(6)-ubiquitinyl-L-lysine.</text>
        <dbReference type="EC" id="2.3.2.31"/>
    </reaction>
</comment>
<dbReference type="InterPro" id="IPR044066">
    <property type="entry name" value="TRIAD_supradom"/>
</dbReference>
<dbReference type="InterPro" id="IPR045840">
    <property type="entry name" value="Ariadne"/>
</dbReference>
<dbReference type="FunFam" id="1.20.120.1750:FF:000002">
    <property type="entry name" value="RBR-type E3 ubiquitin transferase"/>
    <property type="match status" value="1"/>
</dbReference>
<dbReference type="SMART" id="SM00647">
    <property type="entry name" value="IBR"/>
    <property type="match status" value="2"/>
</dbReference>
<dbReference type="Pfam" id="PF19422">
    <property type="entry name" value="Ariadne"/>
    <property type="match status" value="1"/>
</dbReference>
<evidence type="ECO:0000256" key="4">
    <source>
        <dbReference type="ARBA" id="ARBA00022679"/>
    </source>
</evidence>
<dbReference type="InterPro" id="IPR013083">
    <property type="entry name" value="Znf_RING/FYVE/PHD"/>
</dbReference>
<dbReference type="EC" id="2.3.2.31" evidence="3"/>
<keyword evidence="8" id="KW-0833">Ubl conjugation pathway</keyword>
<dbReference type="Gene3D" id="1.20.120.1750">
    <property type="match status" value="1"/>
</dbReference>
<evidence type="ECO:0000256" key="8">
    <source>
        <dbReference type="ARBA" id="ARBA00022786"/>
    </source>
</evidence>
<dbReference type="Gene3D" id="3.30.40.10">
    <property type="entry name" value="Zinc/RING finger domain, C3HC4 (zinc finger)"/>
    <property type="match status" value="1"/>
</dbReference>
<evidence type="ECO:0000256" key="5">
    <source>
        <dbReference type="ARBA" id="ARBA00022723"/>
    </source>
</evidence>
<feature type="domain" description="RING-type" evidence="10">
    <location>
        <begin position="200"/>
        <end position="406"/>
    </location>
</feature>
<sequence length="567" mass="64964">MKSGSYLKLQKSCSSLWRTCSINAVLRFSSPRLRPEADTAAVWTDPYQRCLTQLTVSASTSSLLPSCRIQHCLSPSSVPSPADPMSSNSLRSNMSCDHDDSLTEEHDFCYDVIVEKKPVDVDRSEQRVFEEATLIAKVESVVKKTNSFLETTPINCRMLLYQFRWKDDVLIERFYDGKDVGTLLKASNVSPSPGTPLPETSGECELCCGASESVVRFSCDTQVCPGCFDDYLSGKMRENGVGFVICPGFDCSELIDDAAIVKYCSDKEGYRRLVLNSYVLANSQMKWCPGVGCNRVIEVGWTPRETFTRTVECDCGKKFCFNCYGERHEPVSCEILKRWNKKHQDDSETTNWILTNTKTCPKCRGSIEKDGGCIHMTCRQPGCGYEFCWICSEPWTDHSYNCRKYQQDTTGEKTEAEVEFRRFAFFDRLYSTHKKSIEFNEKLYAKVSTMREVIRNMDSSRSLLDLDFLNKSVDSLLKCRTTLMYTYPFAFFLKDNSQKAIFEDNQIDLEKAVEELNGYLEKENLECENLTKLRQNIVNLSAYLEKRRTALLEHVRQGEEHDFWSFL</sequence>
<keyword evidence="5" id="KW-0479">Metal-binding</keyword>
<evidence type="ECO:0000256" key="7">
    <source>
        <dbReference type="ARBA" id="ARBA00022771"/>
    </source>
</evidence>
<dbReference type="PANTHER" id="PTHR11685">
    <property type="entry name" value="RBR FAMILY RING FINGER AND IBR DOMAIN-CONTAINING"/>
    <property type="match status" value="1"/>
</dbReference>
<evidence type="ECO:0000313" key="11">
    <source>
        <dbReference type="Proteomes" id="UP000095287"/>
    </source>
</evidence>
<accession>A0A1I8AQX1</accession>
<keyword evidence="11" id="KW-1185">Reference proteome</keyword>
<dbReference type="Pfam" id="PF22605">
    <property type="entry name" value="IBR_2"/>
    <property type="match status" value="1"/>
</dbReference>
<keyword evidence="9" id="KW-0862">Zinc</keyword>
<evidence type="ECO:0000256" key="3">
    <source>
        <dbReference type="ARBA" id="ARBA00012251"/>
    </source>
</evidence>
<evidence type="ECO:0000313" key="12">
    <source>
        <dbReference type="WBParaSite" id="L893_g8143.t1"/>
    </source>
</evidence>
<dbReference type="AlphaFoldDB" id="A0A1I8AQX1"/>
<keyword evidence="7" id="KW-0863">Zinc-finger</keyword>
<dbReference type="GO" id="GO:0061630">
    <property type="term" value="F:ubiquitin protein ligase activity"/>
    <property type="evidence" value="ECO:0007669"/>
    <property type="project" value="UniProtKB-EC"/>
</dbReference>
<dbReference type="GO" id="GO:0008270">
    <property type="term" value="F:zinc ion binding"/>
    <property type="evidence" value="ECO:0007669"/>
    <property type="project" value="UniProtKB-KW"/>
</dbReference>
<evidence type="ECO:0000256" key="6">
    <source>
        <dbReference type="ARBA" id="ARBA00022737"/>
    </source>
</evidence>
<dbReference type="InterPro" id="IPR031127">
    <property type="entry name" value="E3_UB_ligase_RBR"/>
</dbReference>
<name>A0A1I8AQX1_9BILA</name>
<evidence type="ECO:0000259" key="10">
    <source>
        <dbReference type="PROSITE" id="PS51873"/>
    </source>
</evidence>
<dbReference type="InterPro" id="IPR002867">
    <property type="entry name" value="IBR_dom"/>
</dbReference>
<evidence type="ECO:0000256" key="2">
    <source>
        <dbReference type="ARBA" id="ARBA00004906"/>
    </source>
</evidence>
<comment type="pathway">
    <text evidence="2">Protein modification; protein ubiquitination.</text>
</comment>
<dbReference type="Proteomes" id="UP000095287">
    <property type="component" value="Unplaced"/>
</dbReference>
<dbReference type="SUPFAM" id="SSF57850">
    <property type="entry name" value="RING/U-box"/>
    <property type="match status" value="3"/>
</dbReference>
<dbReference type="InterPro" id="IPR054694">
    <property type="entry name" value="Parkin-like_IBR"/>
</dbReference>
<dbReference type="WBParaSite" id="L893_g8143.t1">
    <property type="protein sequence ID" value="L893_g8143.t1"/>
    <property type="gene ID" value="L893_g8143"/>
</dbReference>
<dbReference type="GO" id="GO:0016567">
    <property type="term" value="P:protein ubiquitination"/>
    <property type="evidence" value="ECO:0007669"/>
    <property type="project" value="InterPro"/>
</dbReference>
<dbReference type="Pfam" id="PF01485">
    <property type="entry name" value="IBR"/>
    <property type="match status" value="1"/>
</dbReference>
<organism evidence="11 12">
    <name type="scientific">Steinernema glaseri</name>
    <dbReference type="NCBI Taxonomy" id="37863"/>
    <lineage>
        <taxon>Eukaryota</taxon>
        <taxon>Metazoa</taxon>
        <taxon>Ecdysozoa</taxon>
        <taxon>Nematoda</taxon>
        <taxon>Chromadorea</taxon>
        <taxon>Rhabditida</taxon>
        <taxon>Tylenchina</taxon>
        <taxon>Panagrolaimomorpha</taxon>
        <taxon>Strongyloidoidea</taxon>
        <taxon>Steinernematidae</taxon>
        <taxon>Steinernema</taxon>
    </lineage>
</organism>
<evidence type="ECO:0000256" key="9">
    <source>
        <dbReference type="ARBA" id="ARBA00022833"/>
    </source>
</evidence>
<keyword evidence="6" id="KW-0677">Repeat</keyword>
<proteinExistence type="predicted"/>
<dbReference type="PROSITE" id="PS51873">
    <property type="entry name" value="TRIAD"/>
    <property type="match status" value="1"/>
</dbReference>
<protein>
    <recommendedName>
        <fullName evidence="3">RBR-type E3 ubiquitin transferase</fullName>
        <ecNumber evidence="3">2.3.2.31</ecNumber>
    </recommendedName>
</protein>
<reference evidence="12" key="1">
    <citation type="submission" date="2016-11" db="UniProtKB">
        <authorList>
            <consortium name="WormBaseParasite"/>
        </authorList>
    </citation>
    <scope>IDENTIFICATION</scope>
</reference>
<evidence type="ECO:0000256" key="1">
    <source>
        <dbReference type="ARBA" id="ARBA00001798"/>
    </source>
</evidence>
<keyword evidence="4" id="KW-0808">Transferase</keyword>